<evidence type="ECO:0000313" key="3">
    <source>
        <dbReference type="Proteomes" id="UP000230750"/>
    </source>
</evidence>
<accession>A0A2G8K6T3</accession>
<name>A0A2G8K6T3_STIJA</name>
<protein>
    <submittedName>
        <fullName evidence="2">Uncharacterized protein</fullName>
    </submittedName>
</protein>
<dbReference type="Gene3D" id="2.60.40.3210">
    <property type="entry name" value="Zona pellucida, ZP-N domain"/>
    <property type="match status" value="1"/>
</dbReference>
<evidence type="ECO:0000313" key="2">
    <source>
        <dbReference type="EMBL" id="PIK43663.1"/>
    </source>
</evidence>
<dbReference type="AlphaFoldDB" id="A0A2G8K6T3"/>
<gene>
    <name evidence="2" type="ORF">BSL78_19498</name>
</gene>
<dbReference type="STRING" id="307972.A0A2G8K6T3"/>
<dbReference type="Proteomes" id="UP000230750">
    <property type="component" value="Unassembled WGS sequence"/>
</dbReference>
<comment type="caution">
    <text evidence="2">The sequence shown here is derived from an EMBL/GenBank/DDBJ whole genome shotgun (WGS) entry which is preliminary data.</text>
</comment>
<feature type="region of interest" description="Disordered" evidence="1">
    <location>
        <begin position="1"/>
        <end position="21"/>
    </location>
</feature>
<reference evidence="2 3" key="1">
    <citation type="journal article" date="2017" name="PLoS Biol.">
        <title>The sea cucumber genome provides insights into morphological evolution and visceral regeneration.</title>
        <authorList>
            <person name="Zhang X."/>
            <person name="Sun L."/>
            <person name="Yuan J."/>
            <person name="Sun Y."/>
            <person name="Gao Y."/>
            <person name="Zhang L."/>
            <person name="Li S."/>
            <person name="Dai H."/>
            <person name="Hamel J.F."/>
            <person name="Liu C."/>
            <person name="Yu Y."/>
            <person name="Liu S."/>
            <person name="Lin W."/>
            <person name="Guo K."/>
            <person name="Jin S."/>
            <person name="Xu P."/>
            <person name="Storey K.B."/>
            <person name="Huan P."/>
            <person name="Zhang T."/>
            <person name="Zhou Y."/>
            <person name="Zhang J."/>
            <person name="Lin C."/>
            <person name="Li X."/>
            <person name="Xing L."/>
            <person name="Huo D."/>
            <person name="Sun M."/>
            <person name="Wang L."/>
            <person name="Mercier A."/>
            <person name="Li F."/>
            <person name="Yang H."/>
            <person name="Xiang J."/>
        </authorList>
    </citation>
    <scope>NUCLEOTIDE SEQUENCE [LARGE SCALE GENOMIC DNA]</scope>
    <source>
        <strain evidence="2">Shaxun</strain>
        <tissue evidence="2">Muscle</tissue>
    </source>
</reference>
<feature type="compositionally biased region" description="Polar residues" evidence="1">
    <location>
        <begin position="11"/>
        <end position="21"/>
    </location>
</feature>
<evidence type="ECO:0000256" key="1">
    <source>
        <dbReference type="SAM" id="MobiDB-lite"/>
    </source>
</evidence>
<proteinExistence type="predicted"/>
<dbReference type="EMBL" id="MRZV01000835">
    <property type="protein sequence ID" value="PIK43663.1"/>
    <property type="molecule type" value="Genomic_DNA"/>
</dbReference>
<organism evidence="2 3">
    <name type="scientific">Stichopus japonicus</name>
    <name type="common">Sea cucumber</name>
    <dbReference type="NCBI Taxonomy" id="307972"/>
    <lineage>
        <taxon>Eukaryota</taxon>
        <taxon>Metazoa</taxon>
        <taxon>Echinodermata</taxon>
        <taxon>Eleutherozoa</taxon>
        <taxon>Echinozoa</taxon>
        <taxon>Holothuroidea</taxon>
        <taxon>Aspidochirotacea</taxon>
        <taxon>Aspidochirotida</taxon>
        <taxon>Stichopodidae</taxon>
        <taxon>Apostichopus</taxon>
    </lineage>
</organism>
<keyword evidence="3" id="KW-1185">Reference proteome</keyword>
<sequence length="598" mass="67175">MLTKVDLTPRPDNQQLNSSPMTSSLPLLRIQRGCDFIVDIPYYDKDGDHVKCRWAKALKNECTPPNCGRAHQMFTIKDGSCMIHIDSEVADIGWYAVAVMIEDFITPFSSQALSAVPFHFLVRVDPGERRCNDVNNTDPVNRCLAVPPGELFVYKATATVMNLDIPIVNFASTSPRGMEKSGVTSEGGGLYSAEFNWVPSPKLVGTVETFCYSPFDSERFSGNEVCIDLAIGGVRPFPQTNESIPGSETFSLSESVWQIAFDQEVTFNPNVTVLATIIDTSNEKVVFNVTTGDVNADVEFNILVLTFWEPLVNILEENHVYELEVLARYCQGIDYVCCHLQAHHGHLTHVTVILYTGVQPFPDSARSVPSSSPDNALSVLDFYWNITFYHPVYLRPNISLIAQILDSDGIYLYNITKDDVTLTASDSNVISFLTPQWLYLEEGTEYEIRIPAGIAVNNEHCHMQSVEDSWKFNTTSMFIGGRRPPPTILDPKVSVLCFPTFMEIFIARDQFGLEMDPAVITLDDEYCYGMEHNDTHFRLGTTYGQCDTKTLMNKDDSRVSMVNHVTIPSRAFPDESFNPYFPLLPPPQLRDQSQLQYT</sequence>
<dbReference type="OrthoDB" id="10063988at2759"/>